<reference evidence="9 10" key="1">
    <citation type="submission" date="2022-12" db="EMBL/GenBank/DDBJ databases">
        <title>Chitinophagaceae gen. sp. nov., a new member of the family Chitinophagaceae, isolated from soil in a chemical factory.</title>
        <authorList>
            <person name="Ke Z."/>
        </authorList>
    </citation>
    <scope>NUCLEOTIDE SEQUENCE [LARGE SCALE GENOMIC DNA]</scope>
    <source>
        <strain evidence="9 10">LY-5</strain>
    </source>
</reference>
<evidence type="ECO:0000313" key="9">
    <source>
        <dbReference type="EMBL" id="MDA3613676.1"/>
    </source>
</evidence>
<dbReference type="PANTHER" id="PTHR45453">
    <property type="entry name" value="PHOSPHATE REGULON SENSOR PROTEIN PHOR"/>
    <property type="match status" value="1"/>
</dbReference>
<comment type="caution">
    <text evidence="9">The sequence shown here is derived from an EMBL/GenBank/DDBJ whole genome shotgun (WGS) entry which is preliminary data.</text>
</comment>
<comment type="catalytic activity">
    <reaction evidence="1">
        <text>ATP + protein L-histidine = ADP + protein N-phospho-L-histidine.</text>
        <dbReference type="EC" id="2.7.13.3"/>
    </reaction>
</comment>
<dbReference type="Pfam" id="PF02518">
    <property type="entry name" value="HATPase_c"/>
    <property type="match status" value="1"/>
</dbReference>
<evidence type="ECO:0000256" key="4">
    <source>
        <dbReference type="ARBA" id="ARBA00022679"/>
    </source>
</evidence>
<keyword evidence="4" id="KW-0808">Transferase</keyword>
<feature type="transmembrane region" description="Helical" evidence="7">
    <location>
        <begin position="244"/>
        <end position="268"/>
    </location>
</feature>
<keyword evidence="5 9" id="KW-0418">Kinase</keyword>
<keyword evidence="10" id="KW-1185">Reference proteome</keyword>
<keyword evidence="7" id="KW-0812">Transmembrane</keyword>
<keyword evidence="7" id="KW-1133">Transmembrane helix</keyword>
<dbReference type="InterPro" id="IPR003594">
    <property type="entry name" value="HATPase_dom"/>
</dbReference>
<dbReference type="InterPro" id="IPR003661">
    <property type="entry name" value="HisK_dim/P_dom"/>
</dbReference>
<keyword evidence="3" id="KW-0597">Phosphoprotein</keyword>
<evidence type="ECO:0000256" key="1">
    <source>
        <dbReference type="ARBA" id="ARBA00000085"/>
    </source>
</evidence>
<dbReference type="RefSeq" id="WP_407030004.1">
    <property type="nucleotide sequence ID" value="NZ_JAQGEF010000002.1"/>
</dbReference>
<evidence type="ECO:0000256" key="3">
    <source>
        <dbReference type="ARBA" id="ARBA00022553"/>
    </source>
</evidence>
<evidence type="ECO:0000259" key="8">
    <source>
        <dbReference type="PROSITE" id="PS50109"/>
    </source>
</evidence>
<dbReference type="Pfam" id="PF00512">
    <property type="entry name" value="HisKA"/>
    <property type="match status" value="1"/>
</dbReference>
<proteinExistence type="predicted"/>
<evidence type="ECO:0000256" key="7">
    <source>
        <dbReference type="SAM" id="Phobius"/>
    </source>
</evidence>
<keyword evidence="6" id="KW-0902">Two-component regulatory system</keyword>
<dbReference type="InterPro" id="IPR036890">
    <property type="entry name" value="HATPase_C_sf"/>
</dbReference>
<evidence type="ECO:0000256" key="5">
    <source>
        <dbReference type="ARBA" id="ARBA00022777"/>
    </source>
</evidence>
<dbReference type="PROSITE" id="PS50109">
    <property type="entry name" value="HIS_KIN"/>
    <property type="match status" value="1"/>
</dbReference>
<dbReference type="PRINTS" id="PR00344">
    <property type="entry name" value="BCTRLSENSOR"/>
</dbReference>
<gene>
    <name evidence="9" type="ORF">O3P16_02565</name>
</gene>
<dbReference type="InterPro" id="IPR005467">
    <property type="entry name" value="His_kinase_dom"/>
</dbReference>
<evidence type="ECO:0000313" key="10">
    <source>
        <dbReference type="Proteomes" id="UP001210231"/>
    </source>
</evidence>
<feature type="domain" description="Histidine kinase" evidence="8">
    <location>
        <begin position="283"/>
        <end position="496"/>
    </location>
</feature>
<dbReference type="CDD" id="cd00082">
    <property type="entry name" value="HisKA"/>
    <property type="match status" value="1"/>
</dbReference>
<accession>A0ABT4UFQ7</accession>
<evidence type="ECO:0000256" key="2">
    <source>
        <dbReference type="ARBA" id="ARBA00012438"/>
    </source>
</evidence>
<dbReference type="InterPro" id="IPR004358">
    <property type="entry name" value="Sig_transdc_His_kin-like_C"/>
</dbReference>
<dbReference type="Proteomes" id="UP001210231">
    <property type="component" value="Unassembled WGS sequence"/>
</dbReference>
<dbReference type="SMART" id="SM00387">
    <property type="entry name" value="HATPase_c"/>
    <property type="match status" value="1"/>
</dbReference>
<dbReference type="SUPFAM" id="SSF47384">
    <property type="entry name" value="Homodimeric domain of signal transducing histidine kinase"/>
    <property type="match status" value="1"/>
</dbReference>
<dbReference type="PANTHER" id="PTHR45453:SF1">
    <property type="entry name" value="PHOSPHATE REGULON SENSOR PROTEIN PHOR"/>
    <property type="match status" value="1"/>
</dbReference>
<evidence type="ECO:0000256" key="6">
    <source>
        <dbReference type="ARBA" id="ARBA00023012"/>
    </source>
</evidence>
<dbReference type="SUPFAM" id="SSF55874">
    <property type="entry name" value="ATPase domain of HSP90 chaperone/DNA topoisomerase II/histidine kinase"/>
    <property type="match status" value="1"/>
</dbReference>
<dbReference type="Gene3D" id="3.30.565.10">
    <property type="entry name" value="Histidine kinase-like ATPase, C-terminal domain"/>
    <property type="match status" value="1"/>
</dbReference>
<feature type="transmembrane region" description="Helical" evidence="7">
    <location>
        <begin position="7"/>
        <end position="26"/>
    </location>
</feature>
<keyword evidence="7" id="KW-0472">Membrane</keyword>
<dbReference type="InterPro" id="IPR050351">
    <property type="entry name" value="BphY/WalK/GraS-like"/>
</dbReference>
<dbReference type="InterPro" id="IPR036097">
    <property type="entry name" value="HisK_dim/P_sf"/>
</dbReference>
<dbReference type="SMART" id="SM00388">
    <property type="entry name" value="HisKA"/>
    <property type="match status" value="1"/>
</dbReference>
<sequence length="496" mass="56847">MARNTWWLLSICLLSISGVIILQFFWAKNYYATSVFNFEREVNLAFEDAIKKDFELRCDTIESILVTELMDSTKFEIKSKFLPAAGTVYHIVQSISNRKDQTSFSHVDLPRLMQATDTAYKLKIATHYAHYLRTEDLDNHVVFYRLQSLGSFALDNVITHGFDTSGLRITFNRVLQQRNIAVPFYFKLSANDSLLNFSSGKNTNPKSQIITKAYPTYKWWDNHNKFVRAAFYSPINYVLVSMKWILAGSLLLVILVAFCIFTLLKAVFREKKLAAIKNDFINNITHELKTPIATISAALEAVKDFDLNKEKQARYLSHAKNETDRLNKIIENILTVSLFNNKNLRINYEKADIKQTIDNIIDNFRIAGKKEIHYTFKNNSGIEFIFADKALFQQAFINIIDNAIKYSDDTVEINISCTKADGYICIKCMDSGQGISPAALPFVFEKFYREPKPNHAVKGFGLGLNYVQEILKAHNGKIEIRSTVKKGTVISLYWPV</sequence>
<dbReference type="EMBL" id="JAQGEF010000002">
    <property type="protein sequence ID" value="MDA3613676.1"/>
    <property type="molecule type" value="Genomic_DNA"/>
</dbReference>
<name>A0ABT4UFQ7_9BACT</name>
<dbReference type="GO" id="GO:0016301">
    <property type="term" value="F:kinase activity"/>
    <property type="evidence" value="ECO:0007669"/>
    <property type="project" value="UniProtKB-KW"/>
</dbReference>
<dbReference type="Gene3D" id="1.10.287.130">
    <property type="match status" value="1"/>
</dbReference>
<dbReference type="EC" id="2.7.13.3" evidence="2"/>
<organism evidence="9 10">
    <name type="scientific">Polluticaenibacter yanchengensis</name>
    <dbReference type="NCBI Taxonomy" id="3014562"/>
    <lineage>
        <taxon>Bacteria</taxon>
        <taxon>Pseudomonadati</taxon>
        <taxon>Bacteroidota</taxon>
        <taxon>Chitinophagia</taxon>
        <taxon>Chitinophagales</taxon>
        <taxon>Chitinophagaceae</taxon>
        <taxon>Polluticaenibacter</taxon>
    </lineage>
</organism>
<protein>
    <recommendedName>
        <fullName evidence="2">histidine kinase</fullName>
        <ecNumber evidence="2">2.7.13.3</ecNumber>
    </recommendedName>
</protein>